<dbReference type="Proteomes" id="UP000657421">
    <property type="component" value="Unassembled WGS sequence"/>
</dbReference>
<dbReference type="PROSITE" id="PS50889">
    <property type="entry name" value="S4"/>
    <property type="match status" value="1"/>
</dbReference>
<dbReference type="Pfam" id="PF00849">
    <property type="entry name" value="PseudoU_synth_2"/>
    <property type="match status" value="1"/>
</dbReference>
<dbReference type="PROSITE" id="PS01149">
    <property type="entry name" value="PSI_RSU"/>
    <property type="match status" value="1"/>
</dbReference>
<dbReference type="PANTHER" id="PTHR47683:SF2">
    <property type="entry name" value="RNA-BINDING S4 DOMAIN-CONTAINING PROTEIN"/>
    <property type="match status" value="1"/>
</dbReference>
<dbReference type="InterPro" id="IPR002942">
    <property type="entry name" value="S4_RNA-bd"/>
</dbReference>
<dbReference type="EMBL" id="JACRSZ010000016">
    <property type="protein sequence ID" value="MBC8574148.1"/>
    <property type="molecule type" value="Genomic_DNA"/>
</dbReference>
<dbReference type="SMART" id="SM00363">
    <property type="entry name" value="S4"/>
    <property type="match status" value="1"/>
</dbReference>
<dbReference type="SUPFAM" id="SSF55174">
    <property type="entry name" value="Alpha-L RNA-binding motif"/>
    <property type="match status" value="1"/>
</dbReference>
<organism evidence="6 7">
    <name type="scientific">Jingyaoa shaoxingensis</name>
    <dbReference type="NCBI Taxonomy" id="2763671"/>
    <lineage>
        <taxon>Bacteria</taxon>
        <taxon>Bacillati</taxon>
        <taxon>Bacillota</taxon>
        <taxon>Clostridia</taxon>
        <taxon>Lachnospirales</taxon>
        <taxon>Lachnospiraceae</taxon>
        <taxon>Jingyaoa</taxon>
    </lineage>
</organism>
<keyword evidence="7" id="KW-1185">Reference proteome</keyword>
<evidence type="ECO:0000313" key="7">
    <source>
        <dbReference type="Proteomes" id="UP000657421"/>
    </source>
</evidence>
<dbReference type="InterPro" id="IPR018496">
    <property type="entry name" value="PsdUridine_synth_RsuA/RluB_CS"/>
</dbReference>
<dbReference type="NCBIfam" id="TIGR00093">
    <property type="entry name" value="pseudouridine synthase"/>
    <property type="match status" value="1"/>
</dbReference>
<evidence type="ECO:0000313" key="6">
    <source>
        <dbReference type="EMBL" id="MBC8574148.1"/>
    </source>
</evidence>
<gene>
    <name evidence="6" type="ORF">H8716_13815</name>
</gene>
<reference evidence="6 7" key="1">
    <citation type="submission" date="2020-08" db="EMBL/GenBank/DDBJ databases">
        <title>Genome public.</title>
        <authorList>
            <person name="Liu C."/>
            <person name="Sun Q."/>
        </authorList>
    </citation>
    <scope>NUCLEOTIDE SEQUENCE [LARGE SCALE GENOMIC DNA]</scope>
    <source>
        <strain evidence="6 7">NSJ-46</strain>
    </source>
</reference>
<evidence type="ECO:0000256" key="2">
    <source>
        <dbReference type="ARBA" id="ARBA00023235"/>
    </source>
</evidence>
<dbReference type="PANTHER" id="PTHR47683">
    <property type="entry name" value="PSEUDOURIDINE SYNTHASE FAMILY PROTEIN-RELATED"/>
    <property type="match status" value="1"/>
</dbReference>
<dbReference type="InterPro" id="IPR042092">
    <property type="entry name" value="PsdUridine_s_RsuA/RluB/E/F_cat"/>
</dbReference>
<dbReference type="InterPro" id="IPR006145">
    <property type="entry name" value="PsdUridine_synth_RsuA/RluA"/>
</dbReference>
<comment type="caution">
    <text evidence="6">The sequence shown here is derived from an EMBL/GenBank/DDBJ whole genome shotgun (WGS) entry which is preliminary data.</text>
</comment>
<proteinExistence type="inferred from homology"/>
<dbReference type="CDD" id="cd00165">
    <property type="entry name" value="S4"/>
    <property type="match status" value="1"/>
</dbReference>
<keyword evidence="2 4" id="KW-0413">Isomerase</keyword>
<dbReference type="SUPFAM" id="SSF55120">
    <property type="entry name" value="Pseudouridine synthase"/>
    <property type="match status" value="1"/>
</dbReference>
<protein>
    <recommendedName>
        <fullName evidence="4">Pseudouridine synthase</fullName>
        <ecNumber evidence="4">5.4.99.-</ecNumber>
    </recommendedName>
</protein>
<dbReference type="InterPro" id="IPR050343">
    <property type="entry name" value="RsuA_PseudoU_synthase"/>
</dbReference>
<dbReference type="RefSeq" id="WP_249309652.1">
    <property type="nucleotide sequence ID" value="NZ_JACRSZ010000016.1"/>
</dbReference>
<dbReference type="Gene3D" id="3.10.290.10">
    <property type="entry name" value="RNA-binding S4 domain"/>
    <property type="match status" value="1"/>
</dbReference>
<dbReference type="Pfam" id="PF01479">
    <property type="entry name" value="S4"/>
    <property type="match status" value="1"/>
</dbReference>
<dbReference type="Gene3D" id="3.30.70.1560">
    <property type="entry name" value="Alpha-L RNA-binding motif"/>
    <property type="match status" value="1"/>
</dbReference>
<dbReference type="InterPro" id="IPR000748">
    <property type="entry name" value="PsdUridine_synth_RsuA/RluB/E/F"/>
</dbReference>
<keyword evidence="3" id="KW-0694">RNA-binding</keyword>
<accession>A0ABR7NCP0</accession>
<dbReference type="InterPro" id="IPR036986">
    <property type="entry name" value="S4_RNA-bd_sf"/>
</dbReference>
<dbReference type="InterPro" id="IPR020094">
    <property type="entry name" value="TruA/RsuA/RluB/E/F_N"/>
</dbReference>
<dbReference type="EC" id="5.4.99.-" evidence="4"/>
<name>A0ABR7NCP0_9FIRM</name>
<evidence type="ECO:0000256" key="1">
    <source>
        <dbReference type="ARBA" id="ARBA00008348"/>
    </source>
</evidence>
<feature type="domain" description="RNA-binding S4" evidence="5">
    <location>
        <begin position="19"/>
        <end position="79"/>
    </location>
</feature>
<comment type="similarity">
    <text evidence="1 4">Belongs to the pseudouridine synthase RsuA family.</text>
</comment>
<dbReference type="Gene3D" id="3.30.70.580">
    <property type="entry name" value="Pseudouridine synthase I, catalytic domain, N-terminal subdomain"/>
    <property type="match status" value="1"/>
</dbReference>
<evidence type="ECO:0000256" key="3">
    <source>
        <dbReference type="PROSITE-ProRule" id="PRU00182"/>
    </source>
</evidence>
<sequence>MHNNRMQSEFEQKDENKPVRLNKYLSEAGICSRREADRLIEMGKVFVDGRLATTGQKVIPTQKVTVEGQQAKREKEMILLAVNKPRGILCSTDDRWGDTTIDAFLNYPKRVFPIGRLDKDSEGLLLMTNHGDILNKIMRAGNYHEKEYEVEIDRPVTEKFIQKMQQGVWLSQLEVKTRPCKVRKIGEKKFSIILTQGLNRQIRRMCQACGCKVLRLKRVRIMNISLGNLKTGEYREVSDREIEELYERIKESRS</sequence>
<dbReference type="InterPro" id="IPR020103">
    <property type="entry name" value="PsdUridine_synth_cat_dom_sf"/>
</dbReference>
<evidence type="ECO:0000256" key="4">
    <source>
        <dbReference type="RuleBase" id="RU003887"/>
    </source>
</evidence>
<evidence type="ECO:0000259" key="5">
    <source>
        <dbReference type="SMART" id="SM00363"/>
    </source>
</evidence>